<evidence type="ECO:0000313" key="13">
    <source>
        <dbReference type="EMBL" id="ALC15964.1"/>
    </source>
</evidence>
<keyword evidence="2" id="KW-1003">Cell membrane</keyword>
<feature type="compositionally biased region" description="Polar residues" evidence="10">
    <location>
        <begin position="696"/>
        <end position="705"/>
    </location>
</feature>
<evidence type="ECO:0000256" key="4">
    <source>
        <dbReference type="ARBA" id="ARBA00022692"/>
    </source>
</evidence>
<dbReference type="GO" id="GO:0006935">
    <property type="term" value="P:chemotaxis"/>
    <property type="evidence" value="ECO:0007669"/>
    <property type="project" value="UniProtKB-KW"/>
</dbReference>
<keyword evidence="5" id="KW-1133">Transmembrane helix</keyword>
<dbReference type="Pfam" id="PF00015">
    <property type="entry name" value="MCPsignal"/>
    <property type="match status" value="1"/>
</dbReference>
<dbReference type="InterPro" id="IPR003660">
    <property type="entry name" value="HAMP_dom"/>
</dbReference>
<evidence type="ECO:0000256" key="8">
    <source>
        <dbReference type="PROSITE-ProRule" id="PRU00284"/>
    </source>
</evidence>
<dbReference type="Gene3D" id="3.30.450.20">
    <property type="entry name" value="PAS domain"/>
    <property type="match status" value="2"/>
</dbReference>
<evidence type="ECO:0000313" key="14">
    <source>
        <dbReference type="Proteomes" id="UP000057158"/>
    </source>
</evidence>
<evidence type="ECO:0000256" key="5">
    <source>
        <dbReference type="ARBA" id="ARBA00022989"/>
    </source>
</evidence>
<evidence type="ECO:0000259" key="11">
    <source>
        <dbReference type="PROSITE" id="PS50111"/>
    </source>
</evidence>
<name>A0A0M4D1H9_9BACT</name>
<comment type="similarity">
    <text evidence="7">Belongs to the methyl-accepting chemotaxis (MCP) protein family.</text>
</comment>
<dbReference type="InterPro" id="IPR004010">
    <property type="entry name" value="Double_Cache_2"/>
</dbReference>
<organism evidence="13 14">
    <name type="scientific">Desulfuromonas soudanensis</name>
    <dbReference type="NCBI Taxonomy" id="1603606"/>
    <lineage>
        <taxon>Bacteria</taxon>
        <taxon>Pseudomonadati</taxon>
        <taxon>Thermodesulfobacteriota</taxon>
        <taxon>Desulfuromonadia</taxon>
        <taxon>Desulfuromonadales</taxon>
        <taxon>Desulfuromonadaceae</taxon>
        <taxon>Desulfuromonas</taxon>
    </lineage>
</organism>
<dbReference type="GO" id="GO:0005886">
    <property type="term" value="C:plasma membrane"/>
    <property type="evidence" value="ECO:0007669"/>
    <property type="project" value="UniProtKB-SubCell"/>
</dbReference>
<evidence type="ECO:0000256" key="3">
    <source>
        <dbReference type="ARBA" id="ARBA00022500"/>
    </source>
</evidence>
<dbReference type="KEGG" id="des:DSOUD_1183"/>
<dbReference type="Proteomes" id="UP000057158">
    <property type="component" value="Chromosome"/>
</dbReference>
<dbReference type="Gene3D" id="1.10.8.500">
    <property type="entry name" value="HAMP domain in histidine kinase"/>
    <property type="match status" value="1"/>
</dbReference>
<feature type="region of interest" description="Disordered" evidence="10">
    <location>
        <begin position="685"/>
        <end position="705"/>
    </location>
</feature>
<evidence type="ECO:0000256" key="9">
    <source>
        <dbReference type="SAM" id="Coils"/>
    </source>
</evidence>
<proteinExistence type="inferred from homology"/>
<dbReference type="PROSITE" id="PS50885">
    <property type="entry name" value="HAMP"/>
    <property type="match status" value="1"/>
</dbReference>
<dbReference type="SUPFAM" id="SSF58104">
    <property type="entry name" value="Methyl-accepting chemotaxis protein (MCP) signaling domain"/>
    <property type="match status" value="1"/>
</dbReference>
<dbReference type="Pfam" id="PF08269">
    <property type="entry name" value="dCache_2"/>
    <property type="match status" value="1"/>
</dbReference>
<evidence type="ECO:0000256" key="1">
    <source>
        <dbReference type="ARBA" id="ARBA00004651"/>
    </source>
</evidence>
<keyword evidence="3" id="KW-0145">Chemotaxis</keyword>
<evidence type="ECO:0000256" key="6">
    <source>
        <dbReference type="ARBA" id="ARBA00023136"/>
    </source>
</evidence>
<dbReference type="InterPro" id="IPR051310">
    <property type="entry name" value="MCP_chemotaxis"/>
</dbReference>
<keyword evidence="6" id="KW-0472">Membrane</keyword>
<evidence type="ECO:0000256" key="7">
    <source>
        <dbReference type="ARBA" id="ARBA00029447"/>
    </source>
</evidence>
<dbReference type="RefSeq" id="WP_053550119.1">
    <property type="nucleotide sequence ID" value="NZ_CP010802.1"/>
</dbReference>
<evidence type="ECO:0000256" key="10">
    <source>
        <dbReference type="SAM" id="MobiDB-lite"/>
    </source>
</evidence>
<dbReference type="InterPro" id="IPR004090">
    <property type="entry name" value="Chemotax_Me-accpt_rcpt"/>
</dbReference>
<accession>A0A0M4D1H9</accession>
<comment type="subcellular location">
    <subcellularLocation>
        <location evidence="1">Cell membrane</location>
        <topology evidence="1">Multi-pass membrane protein</topology>
    </subcellularLocation>
</comment>
<protein>
    <submittedName>
        <fullName evidence="13">Methyl-accepting chemotaxis protein</fullName>
    </submittedName>
</protein>
<dbReference type="EMBL" id="CP010802">
    <property type="protein sequence ID" value="ALC15964.1"/>
    <property type="molecule type" value="Genomic_DNA"/>
</dbReference>
<dbReference type="PATRIC" id="fig|1603606.3.peg.1294"/>
<sequence>MSFQWKMIGIVVSAALLPLLVVLALTTHYSMKAQEETVAAAERMVDADLEHTIAGLLRLADANQAALKEQRQAAVRNYLRSLADSLYQRVEAIHRRESGGAAQEAIRREILSPRIGGSGYAFGLNSQGVLTVHPKSEGTSLAGEAHIDEMRDKKEGFITYHSVTAGRDKAVYYRYFQPLDLIIAPGVFVDELESLYDLQGEAAAFSRFVNGLQQLRIGELGYIWAVSVADGRSEGFAASPTGAGGKALPLPEEDSGGTPFLQPLVDRALSLPQGEYGELWLDLVNPLDGQKHRMMYRFTYYPPLNWVIGAAVAEEEVLGAATRVGASFSAMEKSILTGSAVLALLACLAASLFARTLSRPVQQVAAVVKRVAKGDFTCRLNLQRRDEIGQLATALDGMSEHLHRTAELAEEIARGNLAVTVVRASEEDQLGLALGNMVGTLNNVIGEVKGAMENVTSGSRALNDASQEMSQGATEQAAAAEEAAASIEQMEANIRQNAENARKTEQLAVKAAGDAEASLEAVGDTMTAMKQIAEKIMIVEEISRQTNLLALNAAIEAARAGEHGRGFSVVAAEVRKLAERSQLAAVEINGLSISSVDVAARAGLMLEAMVPDIQKTAELVQEIAAGSREQTMGAGQIGKAIGQLDLVIQQNATVAEELAATSEELSSQSMQLLETMTFFSTGDLVEAPETPRTRPGGQSLQIAGS</sequence>
<dbReference type="GO" id="GO:0007165">
    <property type="term" value="P:signal transduction"/>
    <property type="evidence" value="ECO:0007669"/>
    <property type="project" value="UniProtKB-KW"/>
</dbReference>
<feature type="coiled-coil region" evidence="9">
    <location>
        <begin position="473"/>
        <end position="507"/>
    </location>
</feature>
<dbReference type="PANTHER" id="PTHR43531:SF11">
    <property type="entry name" value="METHYL-ACCEPTING CHEMOTAXIS PROTEIN 3"/>
    <property type="match status" value="1"/>
</dbReference>
<dbReference type="PRINTS" id="PR00260">
    <property type="entry name" value="CHEMTRNSDUCR"/>
</dbReference>
<dbReference type="GO" id="GO:0004888">
    <property type="term" value="F:transmembrane signaling receptor activity"/>
    <property type="evidence" value="ECO:0007669"/>
    <property type="project" value="InterPro"/>
</dbReference>
<evidence type="ECO:0000259" key="12">
    <source>
        <dbReference type="PROSITE" id="PS50885"/>
    </source>
</evidence>
<gene>
    <name evidence="13" type="ORF">DSOUD_1183</name>
</gene>
<keyword evidence="8" id="KW-0807">Transducer</keyword>
<dbReference type="STRING" id="1603606.DSOUD_1183"/>
<feature type="domain" description="HAMP" evidence="12">
    <location>
        <begin position="355"/>
        <end position="407"/>
    </location>
</feature>
<dbReference type="PANTHER" id="PTHR43531">
    <property type="entry name" value="PROTEIN ICFG"/>
    <property type="match status" value="1"/>
</dbReference>
<reference evidence="13 14" key="1">
    <citation type="submission" date="2015-07" db="EMBL/GenBank/DDBJ databases">
        <title>Isolation and Genomic Characterization of a Novel Halophilic Metal-Reducing Deltaproteobacterium from the Deep Subsurface.</title>
        <authorList>
            <person name="Badalamenti J.P."/>
            <person name="Summers Z.M."/>
            <person name="Gralnick J.A."/>
            <person name="Bond D.R."/>
        </authorList>
    </citation>
    <scope>NUCLEOTIDE SEQUENCE [LARGE SCALE GENOMIC DNA]</scope>
    <source>
        <strain evidence="13 14">WTL</strain>
    </source>
</reference>
<dbReference type="InterPro" id="IPR033480">
    <property type="entry name" value="sCache_2"/>
</dbReference>
<dbReference type="CDD" id="cd06225">
    <property type="entry name" value="HAMP"/>
    <property type="match status" value="1"/>
</dbReference>
<dbReference type="PROSITE" id="PS50111">
    <property type="entry name" value="CHEMOTAXIS_TRANSDUC_2"/>
    <property type="match status" value="1"/>
</dbReference>
<feature type="domain" description="Methyl-accepting transducer" evidence="11">
    <location>
        <begin position="451"/>
        <end position="666"/>
    </location>
</feature>
<keyword evidence="9" id="KW-0175">Coiled coil</keyword>
<dbReference type="InterPro" id="IPR004089">
    <property type="entry name" value="MCPsignal_dom"/>
</dbReference>
<keyword evidence="14" id="KW-1185">Reference proteome</keyword>
<dbReference type="AlphaFoldDB" id="A0A0M4D1H9"/>
<dbReference type="Gene3D" id="1.10.287.950">
    <property type="entry name" value="Methyl-accepting chemotaxis protein"/>
    <property type="match status" value="1"/>
</dbReference>
<dbReference type="Pfam" id="PF00672">
    <property type="entry name" value="HAMP"/>
    <property type="match status" value="1"/>
</dbReference>
<dbReference type="SMART" id="SM01049">
    <property type="entry name" value="Cache_2"/>
    <property type="match status" value="1"/>
</dbReference>
<keyword evidence="4" id="KW-0812">Transmembrane</keyword>
<dbReference type="SMART" id="SM00283">
    <property type="entry name" value="MA"/>
    <property type="match status" value="1"/>
</dbReference>
<evidence type="ECO:0000256" key="2">
    <source>
        <dbReference type="ARBA" id="ARBA00022475"/>
    </source>
</evidence>
<dbReference type="SMART" id="SM00304">
    <property type="entry name" value="HAMP"/>
    <property type="match status" value="1"/>
</dbReference>